<comment type="caution">
    <text evidence="7">The sequence shown here is derived from an EMBL/GenBank/DDBJ whole genome shotgun (WGS) entry which is preliminary data.</text>
</comment>
<dbReference type="InterPro" id="IPR006572">
    <property type="entry name" value="Znf_DBF"/>
</dbReference>
<sequence length="780" mass="83838">MAGPAAPRPLRGKSFYLDLPSGRSARELAEAIRRLGGVSGCGGSRGLPSPRLPPRSRGRLRQVTESFLSKEVSYVVSSSKEAKRDKARTRTEKRSNVTSEDAKATSPMPSTSKGNHTRPHQKAPDTALISRGKELLQKAMKNQDTCSGSSILANARLWGVQILHVDEMLSYAQQLLCAVSGARKQCQKTEVTDLKPAQFEVLGIPKQFRPFHHQFKSFPDLNFQAPKSSSPFEPLKSLSNSCRARHVEGCLMRSEGEKSPQSTPVTVPKKKRGFCECCQETFEELQKHLQSPQHKRFALDDSQYAPVDRVISQLTNNFVEQSAKVLRSRLTDECLVPQAQVAGGIEMLTAELGKERQQPELGAVELLIDTEYDRGLKTKGCSPCLPRDRVSSPREGEGLSENCSLGLPVGAGLTRGVCAARGTTEGSAVGDADLGLAPDLGWGTCVAATHVGEAIASSSEPHKQQVLESISHLPQALPVSRKRQLSSRQSTQVGKKPRLELGGGLSPYKQANPADGGMGVQGAGQMSEPGLPLSTKLSNQPCSSPGLDLCPCGNPGDPASQLGSLEAVSVGFDPAEAAAGSTVGERGWSKANTSSQGKQLGGENENTPRNVNSPDLESMVSKTSCPTGQLPSPKLPVAEARCCSLCVRAAEKIAPELPDLPGHSREWAPCPGLLQPLPHKAQADHNFSKSSSESDWDVQLLSTLSGVQDGRIQSVDRDLLLRTHVNVRDSGYESQLCSVLKQKSELAWAGKEDKNCRNCCTETKGAPFPIFETFFGSWTS</sequence>
<protein>
    <recommendedName>
        <fullName evidence="6">DBF4-type domain-containing protein</fullName>
    </recommendedName>
</protein>
<dbReference type="EMBL" id="JAUNZN010000024">
    <property type="protein sequence ID" value="KAK4808409.1"/>
    <property type="molecule type" value="Genomic_DNA"/>
</dbReference>
<dbReference type="GO" id="GO:0010571">
    <property type="term" value="P:positive regulation of nuclear cell cycle DNA replication"/>
    <property type="evidence" value="ECO:0007669"/>
    <property type="project" value="TreeGrafter"/>
</dbReference>
<feature type="domain" description="DBF4-type" evidence="6">
    <location>
        <begin position="268"/>
        <end position="317"/>
    </location>
</feature>
<keyword evidence="8" id="KW-1185">Reference proteome</keyword>
<evidence type="ECO:0000256" key="2">
    <source>
        <dbReference type="ARBA" id="ARBA00022771"/>
    </source>
</evidence>
<dbReference type="GO" id="GO:1901987">
    <property type="term" value="P:regulation of cell cycle phase transition"/>
    <property type="evidence" value="ECO:0007669"/>
    <property type="project" value="TreeGrafter"/>
</dbReference>
<keyword evidence="2 4" id="KW-0863">Zinc-finger</keyword>
<evidence type="ECO:0000256" key="5">
    <source>
        <dbReference type="SAM" id="MobiDB-lite"/>
    </source>
</evidence>
<dbReference type="Proteomes" id="UP001333110">
    <property type="component" value="Unassembled WGS sequence"/>
</dbReference>
<dbReference type="SMART" id="SM00586">
    <property type="entry name" value="ZnF_DBF"/>
    <property type="match status" value="1"/>
</dbReference>
<feature type="compositionally biased region" description="Basic and acidic residues" evidence="5">
    <location>
        <begin position="80"/>
        <end position="103"/>
    </location>
</feature>
<gene>
    <name evidence="7" type="ORF">QYF61_004862</name>
</gene>
<dbReference type="GO" id="GO:0043539">
    <property type="term" value="F:protein serine/threonine kinase activator activity"/>
    <property type="evidence" value="ECO:0007669"/>
    <property type="project" value="TreeGrafter"/>
</dbReference>
<name>A0AAN7MLP1_MYCAM</name>
<evidence type="ECO:0000259" key="6">
    <source>
        <dbReference type="PROSITE" id="PS51265"/>
    </source>
</evidence>
<feature type="region of interest" description="Disordered" evidence="5">
    <location>
        <begin position="579"/>
        <end position="630"/>
    </location>
</feature>
<dbReference type="GO" id="GO:0031431">
    <property type="term" value="C:Dbf4-dependent protein kinase complex"/>
    <property type="evidence" value="ECO:0007669"/>
    <property type="project" value="TreeGrafter"/>
</dbReference>
<organism evidence="7 8">
    <name type="scientific">Mycteria americana</name>
    <name type="common">Wood stork</name>
    <dbReference type="NCBI Taxonomy" id="33587"/>
    <lineage>
        <taxon>Eukaryota</taxon>
        <taxon>Metazoa</taxon>
        <taxon>Chordata</taxon>
        <taxon>Craniata</taxon>
        <taxon>Vertebrata</taxon>
        <taxon>Euteleostomi</taxon>
        <taxon>Archelosauria</taxon>
        <taxon>Archosauria</taxon>
        <taxon>Dinosauria</taxon>
        <taxon>Saurischia</taxon>
        <taxon>Theropoda</taxon>
        <taxon>Coelurosauria</taxon>
        <taxon>Aves</taxon>
        <taxon>Neognathae</taxon>
        <taxon>Neoaves</taxon>
        <taxon>Aequornithes</taxon>
        <taxon>Ciconiiformes</taxon>
        <taxon>Ciconiidae</taxon>
        <taxon>Mycteria</taxon>
    </lineage>
</organism>
<keyword evidence="1" id="KW-0479">Metal-binding</keyword>
<dbReference type="Gene3D" id="6.10.250.3410">
    <property type="entry name" value="DBF zinc finger"/>
    <property type="match status" value="1"/>
</dbReference>
<dbReference type="PANTHER" id="PTHR15375">
    <property type="entry name" value="ACTIVATOR OF S-PHASE KINASE-RELATED"/>
    <property type="match status" value="1"/>
</dbReference>
<dbReference type="GO" id="GO:0008270">
    <property type="term" value="F:zinc ion binding"/>
    <property type="evidence" value="ECO:0007669"/>
    <property type="project" value="UniProtKB-KW"/>
</dbReference>
<evidence type="ECO:0000313" key="8">
    <source>
        <dbReference type="Proteomes" id="UP001333110"/>
    </source>
</evidence>
<dbReference type="InterPro" id="IPR038545">
    <property type="entry name" value="Znf_DBF_sf"/>
</dbReference>
<feature type="region of interest" description="Disordered" evidence="5">
    <location>
        <begin position="1"/>
        <end position="21"/>
    </location>
</feature>
<feature type="region of interest" description="Disordered" evidence="5">
    <location>
        <begin position="474"/>
        <end position="540"/>
    </location>
</feature>
<proteinExistence type="predicted"/>
<evidence type="ECO:0000256" key="3">
    <source>
        <dbReference type="ARBA" id="ARBA00022833"/>
    </source>
</evidence>
<dbReference type="AlphaFoldDB" id="A0AAN7MLP1"/>
<evidence type="ECO:0000256" key="4">
    <source>
        <dbReference type="PROSITE-ProRule" id="PRU00600"/>
    </source>
</evidence>
<dbReference type="InterPro" id="IPR051590">
    <property type="entry name" value="Replication_Regulatory_Kinase"/>
</dbReference>
<dbReference type="GO" id="GO:0003676">
    <property type="term" value="F:nucleic acid binding"/>
    <property type="evidence" value="ECO:0007669"/>
    <property type="project" value="InterPro"/>
</dbReference>
<feature type="region of interest" description="Disordered" evidence="5">
    <location>
        <begin position="36"/>
        <end position="60"/>
    </location>
</feature>
<evidence type="ECO:0000313" key="7">
    <source>
        <dbReference type="EMBL" id="KAK4808409.1"/>
    </source>
</evidence>
<keyword evidence="3" id="KW-0862">Zinc</keyword>
<evidence type="ECO:0000256" key="1">
    <source>
        <dbReference type="ARBA" id="ARBA00022723"/>
    </source>
</evidence>
<feature type="compositionally biased region" description="Polar residues" evidence="5">
    <location>
        <begin position="590"/>
        <end position="630"/>
    </location>
</feature>
<dbReference type="Pfam" id="PF07535">
    <property type="entry name" value="zf-DBF"/>
    <property type="match status" value="1"/>
</dbReference>
<accession>A0AAN7MLP1</accession>
<dbReference type="FunFam" id="6.10.250.3410:FF:000001">
    <property type="entry name" value="Protein DBF4 homolog A"/>
    <property type="match status" value="1"/>
</dbReference>
<dbReference type="PROSITE" id="PS51265">
    <property type="entry name" value="ZF_DBF4"/>
    <property type="match status" value="1"/>
</dbReference>
<feature type="region of interest" description="Disordered" evidence="5">
    <location>
        <begin position="78"/>
        <end position="124"/>
    </location>
</feature>
<dbReference type="PANTHER" id="PTHR15375:SF24">
    <property type="entry name" value="PROTEIN DBF4 HOMOLOG B"/>
    <property type="match status" value="1"/>
</dbReference>
<reference evidence="7 8" key="1">
    <citation type="journal article" date="2023" name="J. Hered.">
        <title>Chromosome-level genome of the wood stork (Mycteria americana) provides insight into avian chromosome evolution.</title>
        <authorList>
            <person name="Flamio R. Jr."/>
            <person name="Ramstad K.M."/>
        </authorList>
    </citation>
    <scope>NUCLEOTIDE SEQUENCE [LARGE SCALE GENOMIC DNA]</scope>
    <source>
        <strain evidence="7">JAX WOST 10</strain>
    </source>
</reference>